<dbReference type="Proteomes" id="UP000237347">
    <property type="component" value="Unassembled WGS sequence"/>
</dbReference>
<proteinExistence type="predicted"/>
<dbReference type="Gene3D" id="2.90.10.10">
    <property type="entry name" value="Bulb-type lectin domain"/>
    <property type="match status" value="1"/>
</dbReference>
<dbReference type="PANTHER" id="PTHR32444">
    <property type="entry name" value="BULB-TYPE LECTIN DOMAIN-CONTAINING PROTEIN"/>
    <property type="match status" value="1"/>
</dbReference>
<accession>A0AAW0KXW1</accession>
<keyword evidence="6" id="KW-1185">Reference proteome</keyword>
<reference evidence="5 6" key="1">
    <citation type="journal article" date="2018" name="Sci. Data">
        <title>The draft genome sequence of cork oak.</title>
        <authorList>
            <person name="Ramos A.M."/>
            <person name="Usie A."/>
            <person name="Barbosa P."/>
            <person name="Barros P.M."/>
            <person name="Capote T."/>
            <person name="Chaves I."/>
            <person name="Simoes F."/>
            <person name="Abreu I."/>
            <person name="Carrasquinho I."/>
            <person name="Faro C."/>
            <person name="Guimaraes J.B."/>
            <person name="Mendonca D."/>
            <person name="Nobrega F."/>
            <person name="Rodrigues L."/>
            <person name="Saibo N.J.M."/>
            <person name="Varela M.C."/>
            <person name="Egas C."/>
            <person name="Matos J."/>
            <person name="Miguel C.M."/>
            <person name="Oliveira M.M."/>
            <person name="Ricardo C.P."/>
            <person name="Goncalves S."/>
        </authorList>
    </citation>
    <scope>NUCLEOTIDE SEQUENCE [LARGE SCALE GENOMIC DNA]</scope>
    <source>
        <strain evidence="6">cv. HL8</strain>
    </source>
</reference>
<evidence type="ECO:0000313" key="6">
    <source>
        <dbReference type="Proteomes" id="UP000237347"/>
    </source>
</evidence>
<evidence type="ECO:0000256" key="3">
    <source>
        <dbReference type="ARBA" id="ARBA00023180"/>
    </source>
</evidence>
<name>A0AAW0KXW1_QUESU</name>
<evidence type="ECO:0000256" key="2">
    <source>
        <dbReference type="ARBA" id="ARBA00023157"/>
    </source>
</evidence>
<dbReference type="GO" id="GO:0016301">
    <property type="term" value="F:kinase activity"/>
    <property type="evidence" value="ECO:0007669"/>
    <property type="project" value="UniProtKB-KW"/>
</dbReference>
<evidence type="ECO:0000313" key="5">
    <source>
        <dbReference type="EMBL" id="KAK7843511.1"/>
    </source>
</evidence>
<dbReference type="PROSITE" id="PS50927">
    <property type="entry name" value="BULB_LECTIN"/>
    <property type="match status" value="1"/>
</dbReference>
<comment type="caution">
    <text evidence="5">The sequence shown here is derived from an EMBL/GenBank/DDBJ whole genome shotgun (WGS) entry which is preliminary data.</text>
</comment>
<evidence type="ECO:0000259" key="4">
    <source>
        <dbReference type="PROSITE" id="PS50927"/>
    </source>
</evidence>
<dbReference type="InterPro" id="IPR036426">
    <property type="entry name" value="Bulb-type_lectin_dom_sf"/>
</dbReference>
<evidence type="ECO:0000256" key="1">
    <source>
        <dbReference type="ARBA" id="ARBA00022729"/>
    </source>
</evidence>
<keyword evidence="1" id="KW-0732">Signal</keyword>
<dbReference type="Pfam" id="PF01453">
    <property type="entry name" value="B_lectin"/>
    <property type="match status" value="1"/>
</dbReference>
<dbReference type="SUPFAM" id="SSF51110">
    <property type="entry name" value="alpha-D-mannose-specific plant lectins"/>
    <property type="match status" value="1"/>
</dbReference>
<dbReference type="PANTHER" id="PTHR32444:SF226">
    <property type="entry name" value="BULB-TYPE LECTIN DOMAIN-CONTAINING PROTEIN"/>
    <property type="match status" value="1"/>
</dbReference>
<keyword evidence="3" id="KW-0325">Glycoprotein</keyword>
<sequence>MRPEFMHTNVPSHVIRNHAVANTQSASKKYNSSKCLEKTLNITGIETIYLITLIRDGLKIAEETEEFDVDMNVRKDLTGTTQLFSPVEGPSSQLDKLLPGQEIKFNNEDLISNQGNFILGFFVLKSNNYYLGIWYNDNRQRLDNLVWVANRDTPVLDNSGSLTIDNNGNLKISNNGSLSIPWNNGSFKYLYSNYYFSHVSNENETYVNYSLINQDFTKSPSLTIDYLGYLNDSGGAIVYCSPFAYNPFYFGFRKWMCDEKAT</sequence>
<dbReference type="SMART" id="SM00108">
    <property type="entry name" value="B_lectin"/>
    <property type="match status" value="1"/>
</dbReference>
<dbReference type="AlphaFoldDB" id="A0AAW0KXW1"/>
<keyword evidence="2" id="KW-1015">Disulfide bond</keyword>
<dbReference type="EMBL" id="PKMF04000202">
    <property type="protein sequence ID" value="KAK7843511.1"/>
    <property type="molecule type" value="Genomic_DNA"/>
</dbReference>
<protein>
    <submittedName>
        <fullName evidence="5">G-type lectin s-receptor-like serine/threonine-protein kinase ces101</fullName>
    </submittedName>
</protein>
<gene>
    <name evidence="5" type="primary">CES101_24</name>
    <name evidence="5" type="ORF">CFP56_012445</name>
</gene>
<dbReference type="InterPro" id="IPR001480">
    <property type="entry name" value="Bulb-type_lectin_dom"/>
</dbReference>
<organism evidence="5 6">
    <name type="scientific">Quercus suber</name>
    <name type="common">Cork oak</name>
    <dbReference type="NCBI Taxonomy" id="58331"/>
    <lineage>
        <taxon>Eukaryota</taxon>
        <taxon>Viridiplantae</taxon>
        <taxon>Streptophyta</taxon>
        <taxon>Embryophyta</taxon>
        <taxon>Tracheophyta</taxon>
        <taxon>Spermatophyta</taxon>
        <taxon>Magnoliopsida</taxon>
        <taxon>eudicotyledons</taxon>
        <taxon>Gunneridae</taxon>
        <taxon>Pentapetalae</taxon>
        <taxon>rosids</taxon>
        <taxon>fabids</taxon>
        <taxon>Fagales</taxon>
        <taxon>Fagaceae</taxon>
        <taxon>Quercus</taxon>
    </lineage>
</organism>
<feature type="domain" description="Bulb-type lectin" evidence="4">
    <location>
        <begin position="94"/>
        <end position="221"/>
    </location>
</feature>